<dbReference type="OrthoDB" id="418495at2759"/>
<dbReference type="Pfam" id="PF00462">
    <property type="entry name" value="Glutaredoxin"/>
    <property type="match status" value="1"/>
</dbReference>
<name>A0A8X8C4Z1_POPTO</name>
<organism evidence="3 4">
    <name type="scientific">Populus tomentosa</name>
    <name type="common">Chinese white poplar</name>
    <dbReference type="NCBI Taxonomy" id="118781"/>
    <lineage>
        <taxon>Eukaryota</taxon>
        <taxon>Viridiplantae</taxon>
        <taxon>Streptophyta</taxon>
        <taxon>Embryophyta</taxon>
        <taxon>Tracheophyta</taxon>
        <taxon>Spermatophyta</taxon>
        <taxon>Magnoliopsida</taxon>
        <taxon>eudicotyledons</taxon>
        <taxon>Gunneridae</taxon>
        <taxon>Pentapetalae</taxon>
        <taxon>rosids</taxon>
        <taxon>fabids</taxon>
        <taxon>Malpighiales</taxon>
        <taxon>Salicaceae</taxon>
        <taxon>Saliceae</taxon>
        <taxon>Populus</taxon>
    </lineage>
</organism>
<evidence type="ECO:0000256" key="1">
    <source>
        <dbReference type="SAM" id="SignalP"/>
    </source>
</evidence>
<comment type="caution">
    <text evidence="3">The sequence shown here is derived from an EMBL/GenBank/DDBJ whole genome shotgun (WGS) entry which is preliminary data.</text>
</comment>
<dbReference type="GO" id="GO:0005737">
    <property type="term" value="C:cytoplasm"/>
    <property type="evidence" value="ECO:0007669"/>
    <property type="project" value="TreeGrafter"/>
</dbReference>
<evidence type="ECO:0000259" key="2">
    <source>
        <dbReference type="Pfam" id="PF00462"/>
    </source>
</evidence>
<evidence type="ECO:0000313" key="4">
    <source>
        <dbReference type="Proteomes" id="UP000886885"/>
    </source>
</evidence>
<dbReference type="InterPro" id="IPR002109">
    <property type="entry name" value="Glutaredoxin"/>
</dbReference>
<dbReference type="GO" id="GO:0015038">
    <property type="term" value="F:glutathione disulfide oxidoreductase activity"/>
    <property type="evidence" value="ECO:0007669"/>
    <property type="project" value="TreeGrafter"/>
</dbReference>
<dbReference type="PROSITE" id="PS51354">
    <property type="entry name" value="GLUTAREDOXIN_2"/>
    <property type="match status" value="1"/>
</dbReference>
<dbReference type="EMBL" id="JAAWWB010000035">
    <property type="protein sequence ID" value="KAG6741050.1"/>
    <property type="molecule type" value="Genomic_DNA"/>
</dbReference>
<keyword evidence="4" id="KW-1185">Reference proteome</keyword>
<sequence>MATRIRLPSILATAVTLTVLAASLTWAAGSPEATFVKKTISSHQIVIFSKSYCPYDSLSLSNEHPHFDAFQYCKRAKGVFKELNQTPHVVELDQRGLFPATSSLTSIGAGKHDLIKELKKMVDPVFAEDGHNIQDAMSEIVGRRTVPQVFIDGKHIGGSDGNSDVLIIDTVEAYESGELAKLLGVASEQKDDL</sequence>
<dbReference type="PANTHER" id="PTHR45694">
    <property type="entry name" value="GLUTAREDOXIN 2"/>
    <property type="match status" value="1"/>
</dbReference>
<dbReference type="GO" id="GO:0034599">
    <property type="term" value="P:cellular response to oxidative stress"/>
    <property type="evidence" value="ECO:0007669"/>
    <property type="project" value="TreeGrafter"/>
</dbReference>
<dbReference type="PANTHER" id="PTHR45694:SF5">
    <property type="entry name" value="GLUTAREDOXIN 2"/>
    <property type="match status" value="1"/>
</dbReference>
<feature type="domain" description="Glutaredoxin" evidence="2">
    <location>
        <begin position="118"/>
        <end position="156"/>
    </location>
</feature>
<dbReference type="Proteomes" id="UP000886885">
    <property type="component" value="Chromosome 18A"/>
</dbReference>
<reference evidence="3" key="1">
    <citation type="journal article" date="2020" name="bioRxiv">
        <title>Hybrid origin of Populus tomentosa Carr. identified through genome sequencing and phylogenomic analysis.</title>
        <authorList>
            <person name="An X."/>
            <person name="Gao K."/>
            <person name="Chen Z."/>
            <person name="Li J."/>
            <person name="Yang X."/>
            <person name="Yang X."/>
            <person name="Zhou J."/>
            <person name="Guo T."/>
            <person name="Zhao T."/>
            <person name="Huang S."/>
            <person name="Miao D."/>
            <person name="Khan W.U."/>
            <person name="Rao P."/>
            <person name="Ye M."/>
            <person name="Lei B."/>
            <person name="Liao W."/>
            <person name="Wang J."/>
            <person name="Ji L."/>
            <person name="Li Y."/>
            <person name="Guo B."/>
            <person name="Mustafa N.S."/>
            <person name="Li S."/>
            <person name="Yun Q."/>
            <person name="Keller S.R."/>
            <person name="Mao J."/>
            <person name="Zhang R."/>
            <person name="Strauss S.H."/>
        </authorList>
    </citation>
    <scope>NUCLEOTIDE SEQUENCE</scope>
    <source>
        <strain evidence="3">GM15</strain>
        <tissue evidence="3">Leaf</tissue>
    </source>
</reference>
<accession>A0A8X8C4Z1</accession>
<protein>
    <recommendedName>
        <fullName evidence="2">Glutaredoxin domain-containing protein</fullName>
    </recommendedName>
</protein>
<dbReference type="AlphaFoldDB" id="A0A8X8C4Z1"/>
<feature type="chain" id="PRO_5036461512" description="Glutaredoxin domain-containing protein" evidence="1">
    <location>
        <begin position="28"/>
        <end position="193"/>
    </location>
</feature>
<gene>
    <name evidence="3" type="ORF">POTOM_056534</name>
</gene>
<feature type="signal peptide" evidence="1">
    <location>
        <begin position="1"/>
        <end position="27"/>
    </location>
</feature>
<evidence type="ECO:0000313" key="3">
    <source>
        <dbReference type="EMBL" id="KAG6741050.1"/>
    </source>
</evidence>
<dbReference type="CDD" id="cd03419">
    <property type="entry name" value="GRX_GRXh_1_2_like"/>
    <property type="match status" value="1"/>
</dbReference>
<proteinExistence type="predicted"/>
<keyword evidence="1" id="KW-0732">Signal</keyword>